<evidence type="ECO:0000313" key="1">
    <source>
        <dbReference type="EnsemblPlants" id="AET6Gv20761500.2"/>
    </source>
</evidence>
<reference evidence="2" key="2">
    <citation type="journal article" date="2017" name="Nat. Plants">
        <title>The Aegilops tauschii genome reveals multiple impacts of transposons.</title>
        <authorList>
            <person name="Zhao G."/>
            <person name="Zou C."/>
            <person name="Li K."/>
            <person name="Wang K."/>
            <person name="Li T."/>
            <person name="Gao L."/>
            <person name="Zhang X."/>
            <person name="Wang H."/>
            <person name="Yang Z."/>
            <person name="Liu X."/>
            <person name="Jiang W."/>
            <person name="Mao L."/>
            <person name="Kong X."/>
            <person name="Jiao Y."/>
            <person name="Jia J."/>
        </authorList>
    </citation>
    <scope>NUCLEOTIDE SEQUENCE [LARGE SCALE GENOMIC DNA]</scope>
    <source>
        <strain evidence="2">cv. AL8/78</strain>
    </source>
</reference>
<keyword evidence="2" id="KW-1185">Reference proteome</keyword>
<dbReference type="Proteomes" id="UP000015105">
    <property type="component" value="Chromosome 6D"/>
</dbReference>
<name>A0A453PKB1_AEGTS</name>
<evidence type="ECO:0000313" key="2">
    <source>
        <dbReference type="Proteomes" id="UP000015105"/>
    </source>
</evidence>
<dbReference type="EnsemblPlants" id="AET6Gv20761500.2">
    <property type="protein sequence ID" value="AET6Gv20761500.2"/>
    <property type="gene ID" value="AET6Gv20761500"/>
</dbReference>
<reference evidence="2" key="1">
    <citation type="journal article" date="2014" name="Science">
        <title>Ancient hybridizations among the ancestral genomes of bread wheat.</title>
        <authorList>
            <consortium name="International Wheat Genome Sequencing Consortium,"/>
            <person name="Marcussen T."/>
            <person name="Sandve S.R."/>
            <person name="Heier L."/>
            <person name="Spannagl M."/>
            <person name="Pfeifer M."/>
            <person name="Jakobsen K.S."/>
            <person name="Wulff B.B."/>
            <person name="Steuernagel B."/>
            <person name="Mayer K.F."/>
            <person name="Olsen O.A."/>
        </authorList>
    </citation>
    <scope>NUCLEOTIDE SEQUENCE [LARGE SCALE GENOMIC DNA]</scope>
    <source>
        <strain evidence="2">cv. AL8/78</strain>
    </source>
</reference>
<reference evidence="1" key="3">
    <citation type="journal article" date="2017" name="Nature">
        <title>Genome sequence of the progenitor of the wheat D genome Aegilops tauschii.</title>
        <authorList>
            <person name="Luo M.C."/>
            <person name="Gu Y.Q."/>
            <person name="Puiu D."/>
            <person name="Wang H."/>
            <person name="Twardziok S.O."/>
            <person name="Deal K.R."/>
            <person name="Huo N."/>
            <person name="Zhu T."/>
            <person name="Wang L."/>
            <person name="Wang Y."/>
            <person name="McGuire P.E."/>
            <person name="Liu S."/>
            <person name="Long H."/>
            <person name="Ramasamy R.K."/>
            <person name="Rodriguez J.C."/>
            <person name="Van S.L."/>
            <person name="Yuan L."/>
            <person name="Wang Z."/>
            <person name="Xia Z."/>
            <person name="Xiao L."/>
            <person name="Anderson O.D."/>
            <person name="Ouyang S."/>
            <person name="Liang Y."/>
            <person name="Zimin A.V."/>
            <person name="Pertea G."/>
            <person name="Qi P."/>
            <person name="Bennetzen J.L."/>
            <person name="Dai X."/>
            <person name="Dawson M.W."/>
            <person name="Muller H.G."/>
            <person name="Kugler K."/>
            <person name="Rivarola-Duarte L."/>
            <person name="Spannagl M."/>
            <person name="Mayer K.F.X."/>
            <person name="Lu F.H."/>
            <person name="Bevan M.W."/>
            <person name="Leroy P."/>
            <person name="Li P."/>
            <person name="You F.M."/>
            <person name="Sun Q."/>
            <person name="Liu Z."/>
            <person name="Lyons E."/>
            <person name="Wicker T."/>
            <person name="Salzberg S.L."/>
            <person name="Devos K.M."/>
            <person name="Dvorak J."/>
        </authorList>
    </citation>
    <scope>NUCLEOTIDE SEQUENCE [LARGE SCALE GENOMIC DNA]</scope>
    <source>
        <strain evidence="1">cv. AL8/78</strain>
    </source>
</reference>
<dbReference type="Gramene" id="AET6Gv20761500.2">
    <property type="protein sequence ID" value="AET6Gv20761500.2"/>
    <property type="gene ID" value="AET6Gv20761500"/>
</dbReference>
<sequence>MSLGSEVDYRMATSYRMTVQGQLVNERHNDGSTSTQVKMCS</sequence>
<proteinExistence type="predicted"/>
<accession>A0A453PKB1</accession>
<organism evidence="1 2">
    <name type="scientific">Aegilops tauschii subsp. strangulata</name>
    <name type="common">Goatgrass</name>
    <dbReference type="NCBI Taxonomy" id="200361"/>
    <lineage>
        <taxon>Eukaryota</taxon>
        <taxon>Viridiplantae</taxon>
        <taxon>Streptophyta</taxon>
        <taxon>Embryophyta</taxon>
        <taxon>Tracheophyta</taxon>
        <taxon>Spermatophyta</taxon>
        <taxon>Magnoliopsida</taxon>
        <taxon>Liliopsida</taxon>
        <taxon>Poales</taxon>
        <taxon>Poaceae</taxon>
        <taxon>BOP clade</taxon>
        <taxon>Pooideae</taxon>
        <taxon>Triticodae</taxon>
        <taxon>Triticeae</taxon>
        <taxon>Triticinae</taxon>
        <taxon>Aegilops</taxon>
    </lineage>
</organism>
<protein>
    <submittedName>
        <fullName evidence="1">Uncharacterized protein</fullName>
    </submittedName>
</protein>
<dbReference type="AlphaFoldDB" id="A0A453PKB1"/>
<reference evidence="1" key="5">
    <citation type="journal article" date="2021" name="G3 (Bethesda)">
        <title>Aegilops tauschii genome assembly Aet v5.0 features greater sequence contiguity and improved annotation.</title>
        <authorList>
            <person name="Wang L."/>
            <person name="Zhu T."/>
            <person name="Rodriguez J.C."/>
            <person name="Deal K.R."/>
            <person name="Dubcovsky J."/>
            <person name="McGuire P.E."/>
            <person name="Lux T."/>
            <person name="Spannagl M."/>
            <person name="Mayer K.F.X."/>
            <person name="Baldrich P."/>
            <person name="Meyers B.C."/>
            <person name="Huo N."/>
            <person name="Gu Y.Q."/>
            <person name="Zhou H."/>
            <person name="Devos K.M."/>
            <person name="Bennetzen J.L."/>
            <person name="Unver T."/>
            <person name="Budak H."/>
            <person name="Gulick P.J."/>
            <person name="Galiba G."/>
            <person name="Kalapos B."/>
            <person name="Nelson D.R."/>
            <person name="Li P."/>
            <person name="You F.M."/>
            <person name="Luo M.C."/>
            <person name="Dvorak J."/>
        </authorList>
    </citation>
    <scope>NUCLEOTIDE SEQUENCE [LARGE SCALE GENOMIC DNA]</scope>
    <source>
        <strain evidence="1">cv. AL8/78</strain>
    </source>
</reference>
<reference evidence="1" key="4">
    <citation type="submission" date="2019-03" db="UniProtKB">
        <authorList>
            <consortium name="EnsemblPlants"/>
        </authorList>
    </citation>
    <scope>IDENTIFICATION</scope>
</reference>